<sequence length="476" mass="53440">MPNSVAKNTAFITFAYVGQKVISFVYFTLIARQMGAESTGKYFFAMSFTTIFVVFVDLGFTNVLVRESARIKEKTQEYFSTILSVKIILALLSYLAAFVTINLMGYGVEIKSLVYLSALTMLFDSLHLSIYGVMRALGNLKYEAWGIVGSQFITLLLGGYFLYSGKPLIFLMVAFVIPSFLNVLYAASRLYQHYKIKLIPKYNKEIFKYLGRIALPFALAAIFARVYSYIDSIILSQMLGSTAVGWYSIPYKITFAFQFIPMALVAALYPRFSEFFIHDKEKLVYYFERGMKYLMIIVLPIAIGITILSKEIVLSLYTSEFLPSILPLKILMLSLIFSFLSFPIGAFLNACNKQSTQTAIVFGVLVLNVILNLLLIPVYGVTGAAIAAATGNLLLTIIGYIFISRIAKLPHKLLAKNFFSLFFSALLMGLAVYFLKSYLHYLLVIVLAGIIYTFSLFITKAITISQVKEALSLIKR</sequence>
<evidence type="ECO:0000256" key="2">
    <source>
        <dbReference type="ARBA" id="ARBA00022692"/>
    </source>
</evidence>
<dbReference type="InterPro" id="IPR052556">
    <property type="entry name" value="PolySynth_Transporter"/>
</dbReference>
<feature type="transmembrane region" description="Helical" evidence="5">
    <location>
        <begin position="441"/>
        <end position="459"/>
    </location>
</feature>
<feature type="transmembrane region" description="Helical" evidence="5">
    <location>
        <begin position="415"/>
        <end position="435"/>
    </location>
</feature>
<dbReference type="CDD" id="cd13128">
    <property type="entry name" value="MATE_Wzx_like"/>
    <property type="match status" value="1"/>
</dbReference>
<feature type="transmembrane region" description="Helical" evidence="5">
    <location>
        <begin position="42"/>
        <end position="65"/>
    </location>
</feature>
<feature type="transmembrane region" description="Helical" evidence="5">
    <location>
        <begin position="385"/>
        <end position="403"/>
    </location>
</feature>
<keyword evidence="3 5" id="KW-1133">Transmembrane helix</keyword>
<dbReference type="AlphaFoldDB" id="A0A0G0IVH9"/>
<feature type="transmembrane region" description="Helical" evidence="5">
    <location>
        <begin position="290"/>
        <end position="308"/>
    </location>
</feature>
<dbReference type="EMBL" id="LBSX01000002">
    <property type="protein sequence ID" value="KKQ28134.1"/>
    <property type="molecule type" value="Genomic_DNA"/>
</dbReference>
<feature type="transmembrane region" description="Helical" evidence="5">
    <location>
        <begin position="169"/>
        <end position="188"/>
    </location>
</feature>
<evidence type="ECO:0000256" key="3">
    <source>
        <dbReference type="ARBA" id="ARBA00022989"/>
    </source>
</evidence>
<evidence type="ECO:0000256" key="5">
    <source>
        <dbReference type="SAM" id="Phobius"/>
    </source>
</evidence>
<comment type="subcellular location">
    <subcellularLocation>
        <location evidence="1">Membrane</location>
        <topology evidence="1">Multi-pass membrane protein</topology>
    </subcellularLocation>
</comment>
<dbReference type="PATRIC" id="fig|1619046.3.peg.200"/>
<evidence type="ECO:0000256" key="1">
    <source>
        <dbReference type="ARBA" id="ARBA00004141"/>
    </source>
</evidence>
<evidence type="ECO:0000313" key="6">
    <source>
        <dbReference type="EMBL" id="KKQ28134.1"/>
    </source>
</evidence>
<dbReference type="PANTHER" id="PTHR43424">
    <property type="entry name" value="LOCUS PUTATIVE PROTEIN 1-RELATED"/>
    <property type="match status" value="1"/>
</dbReference>
<dbReference type="PANTHER" id="PTHR43424:SF1">
    <property type="entry name" value="LOCUS PUTATIVE PROTEIN 1-RELATED"/>
    <property type="match status" value="1"/>
</dbReference>
<feature type="transmembrane region" description="Helical" evidence="5">
    <location>
        <begin position="249"/>
        <end position="269"/>
    </location>
</feature>
<feature type="transmembrane region" description="Helical" evidence="5">
    <location>
        <begin position="113"/>
        <end position="133"/>
    </location>
</feature>
<evidence type="ECO:0000313" key="7">
    <source>
        <dbReference type="Proteomes" id="UP000034849"/>
    </source>
</evidence>
<name>A0A0G0IVH9_9BACT</name>
<feature type="transmembrane region" description="Helical" evidence="5">
    <location>
        <begin position="77"/>
        <end position="101"/>
    </location>
</feature>
<proteinExistence type="predicted"/>
<accession>A0A0G0IVH9</accession>
<keyword evidence="4 5" id="KW-0472">Membrane</keyword>
<feature type="transmembrane region" description="Helical" evidence="5">
    <location>
        <begin position="12"/>
        <end position="30"/>
    </location>
</feature>
<keyword evidence="2 5" id="KW-0812">Transmembrane</keyword>
<dbReference type="Proteomes" id="UP000034849">
    <property type="component" value="Unassembled WGS sequence"/>
</dbReference>
<protein>
    <submittedName>
        <fullName evidence="6">Polysaccharide biosynthesis protein</fullName>
    </submittedName>
</protein>
<evidence type="ECO:0000256" key="4">
    <source>
        <dbReference type="ARBA" id="ARBA00023136"/>
    </source>
</evidence>
<comment type="caution">
    <text evidence="6">The sequence shown here is derived from an EMBL/GenBank/DDBJ whole genome shotgun (WGS) entry which is preliminary data.</text>
</comment>
<dbReference type="InterPro" id="IPR002797">
    <property type="entry name" value="Polysacc_synth"/>
</dbReference>
<gene>
    <name evidence="6" type="ORF">US42_C0002G0089</name>
</gene>
<feature type="transmembrane region" description="Helical" evidence="5">
    <location>
        <begin position="145"/>
        <end position="163"/>
    </location>
</feature>
<reference evidence="6 7" key="1">
    <citation type="journal article" date="2015" name="Nature">
        <title>rRNA introns, odd ribosomes, and small enigmatic genomes across a large radiation of phyla.</title>
        <authorList>
            <person name="Brown C.T."/>
            <person name="Hug L.A."/>
            <person name="Thomas B.C."/>
            <person name="Sharon I."/>
            <person name="Castelle C.J."/>
            <person name="Singh A."/>
            <person name="Wilkins M.J."/>
            <person name="Williams K.H."/>
            <person name="Banfield J.F."/>
        </authorList>
    </citation>
    <scope>NUCLEOTIDE SEQUENCE [LARGE SCALE GENOMIC DNA]</scope>
</reference>
<feature type="transmembrane region" description="Helical" evidence="5">
    <location>
        <begin position="209"/>
        <end position="229"/>
    </location>
</feature>
<feature type="transmembrane region" description="Helical" evidence="5">
    <location>
        <begin position="328"/>
        <end position="348"/>
    </location>
</feature>
<feature type="transmembrane region" description="Helical" evidence="5">
    <location>
        <begin position="360"/>
        <end position="379"/>
    </location>
</feature>
<dbReference type="GO" id="GO:0016020">
    <property type="term" value="C:membrane"/>
    <property type="evidence" value="ECO:0007669"/>
    <property type="project" value="UniProtKB-SubCell"/>
</dbReference>
<dbReference type="Pfam" id="PF01943">
    <property type="entry name" value="Polysacc_synt"/>
    <property type="match status" value="1"/>
</dbReference>
<organism evidence="6 7">
    <name type="scientific">Candidatus Magasanikbacteria bacterium GW2011_GWC2_37_14</name>
    <dbReference type="NCBI Taxonomy" id="1619046"/>
    <lineage>
        <taxon>Bacteria</taxon>
        <taxon>Candidatus Magasanikiibacteriota</taxon>
    </lineage>
</organism>
<dbReference type="STRING" id="1619046.US42_C0002G0089"/>